<protein>
    <submittedName>
        <fullName evidence="2">Uncharacterized protein</fullName>
    </submittedName>
</protein>
<dbReference type="RefSeq" id="WP_160598518.1">
    <property type="nucleotide sequence ID" value="NZ_WTYS01000001.1"/>
</dbReference>
<sequence length="140" mass="15154">MSQHLTRQIVADKATIIQQLPVVPEADRSFNLPSGLYVATAAMYFGFVGIMAAGFSSPGLLIPLTICGIFFTAFFGIGALFVRTDPCAKAKILRWSELRSKGIQTHTGRLSMKDAVVQMMILPILIVIWGLVTVTIAALV</sequence>
<organism evidence="2 3">
    <name type="scientific">Pontixanthobacter gangjinensis</name>
    <dbReference type="NCBI Taxonomy" id="1028742"/>
    <lineage>
        <taxon>Bacteria</taxon>
        <taxon>Pseudomonadati</taxon>
        <taxon>Pseudomonadota</taxon>
        <taxon>Alphaproteobacteria</taxon>
        <taxon>Sphingomonadales</taxon>
        <taxon>Erythrobacteraceae</taxon>
        <taxon>Pontixanthobacter</taxon>
    </lineage>
</organism>
<dbReference type="OrthoDB" id="7391283at2"/>
<feature type="transmembrane region" description="Helical" evidence="1">
    <location>
        <begin position="119"/>
        <end position="139"/>
    </location>
</feature>
<comment type="caution">
    <text evidence="2">The sequence shown here is derived from an EMBL/GenBank/DDBJ whole genome shotgun (WGS) entry which is preliminary data.</text>
</comment>
<keyword evidence="1" id="KW-0812">Transmembrane</keyword>
<proteinExistence type="predicted"/>
<reference evidence="2 3" key="1">
    <citation type="submission" date="2019-12" db="EMBL/GenBank/DDBJ databases">
        <title>Genomic-based taxomic classification of the family Erythrobacteraceae.</title>
        <authorList>
            <person name="Xu L."/>
        </authorList>
    </citation>
    <scope>NUCLEOTIDE SEQUENCE [LARGE SCALE GENOMIC DNA]</scope>
    <source>
        <strain evidence="2 3">JCM 17802</strain>
    </source>
</reference>
<dbReference type="EMBL" id="WTYS01000001">
    <property type="protein sequence ID" value="MXO57432.1"/>
    <property type="molecule type" value="Genomic_DNA"/>
</dbReference>
<dbReference type="Proteomes" id="UP000468943">
    <property type="component" value="Unassembled WGS sequence"/>
</dbReference>
<gene>
    <name evidence="2" type="ORF">GRI36_11140</name>
</gene>
<name>A0A6I4SSD4_9SPHN</name>
<keyword evidence="1" id="KW-1133">Transmembrane helix</keyword>
<evidence type="ECO:0000313" key="3">
    <source>
        <dbReference type="Proteomes" id="UP000468943"/>
    </source>
</evidence>
<dbReference type="AlphaFoldDB" id="A0A6I4SSD4"/>
<accession>A0A6I4SSD4</accession>
<evidence type="ECO:0000313" key="2">
    <source>
        <dbReference type="EMBL" id="MXO57432.1"/>
    </source>
</evidence>
<feature type="transmembrane region" description="Helical" evidence="1">
    <location>
        <begin position="61"/>
        <end position="82"/>
    </location>
</feature>
<evidence type="ECO:0000256" key="1">
    <source>
        <dbReference type="SAM" id="Phobius"/>
    </source>
</evidence>
<keyword evidence="1" id="KW-0472">Membrane</keyword>
<feature type="transmembrane region" description="Helical" evidence="1">
    <location>
        <begin position="36"/>
        <end position="55"/>
    </location>
</feature>
<keyword evidence="3" id="KW-1185">Reference proteome</keyword>